<sequence>MAVINDVNGSQAFLLLSALSFLLIAYLVTSFVYNVYFHPLSKFPGPKFAAYTRIPYLRAQLTGKLPHYIKALHDQYDSNVVRISPDDLSFTSPSAWNDMFVLQRGRETFQKDVIIYGNPPQGVHAVLTANDADHVRMRRILAHAFSEKALKMQEPLIQSHVNILIDQLRQCSITSGGKVDVEAFFRWATFDIMGELAFGESIDCLRSQRHRQWSSMIFDLSKALVVMSASRRYPWSEKTLRHFLPKQLMRRTANNAKLISELVDRRLKGGNEKQDFCSYILKYNDEKGMTVPEIKANASLFMAAGTDSSATILTGCIYFLTQNSNALKRLSHEIRNAFNTEEDITFASTPKLPYLRAVLDESTRMYPPTLAGQPHRVPKGGAMISGNWVPAGVAVQINQWAAYQSRQNFVEPNTFIPERWLDDPRFSADQRDVYQPFSVGPHHCIGRTLAGAEMRLIMCKILWFFDLQASEDTKTNWPDQLVYLRWQKTPLVVRLTPREVPQTE</sequence>
<name>A0A8H3F6G0_9LECA</name>
<dbReference type="Gene3D" id="1.10.630.10">
    <property type="entry name" value="Cytochrome P450"/>
    <property type="match status" value="1"/>
</dbReference>
<feature type="binding site" description="axial binding residue" evidence="6">
    <location>
        <position position="444"/>
    </location>
    <ligand>
        <name>heme</name>
        <dbReference type="ChEBI" id="CHEBI:30413"/>
    </ligand>
    <ligandPart>
        <name>Fe</name>
        <dbReference type="ChEBI" id="CHEBI:18248"/>
    </ligandPart>
</feature>
<gene>
    <name evidence="9" type="ORF">IMSHALPRED_004622</name>
</gene>
<keyword evidence="4 6" id="KW-0479">Metal-binding</keyword>
<dbReference type="CDD" id="cd11058">
    <property type="entry name" value="CYP60B-like"/>
    <property type="match status" value="1"/>
</dbReference>
<dbReference type="Pfam" id="PF00067">
    <property type="entry name" value="p450"/>
    <property type="match status" value="1"/>
</dbReference>
<dbReference type="SUPFAM" id="SSF48264">
    <property type="entry name" value="Cytochrome P450"/>
    <property type="match status" value="1"/>
</dbReference>
<proteinExistence type="inferred from homology"/>
<dbReference type="PROSITE" id="PS00086">
    <property type="entry name" value="CYTOCHROME_P450"/>
    <property type="match status" value="1"/>
</dbReference>
<accession>A0A8H3F6G0</accession>
<keyword evidence="3 6" id="KW-0349">Heme</keyword>
<keyword evidence="5 6" id="KW-0408">Iron</keyword>
<dbReference type="GO" id="GO:0004497">
    <property type="term" value="F:monooxygenase activity"/>
    <property type="evidence" value="ECO:0007669"/>
    <property type="project" value="UniProtKB-KW"/>
</dbReference>
<dbReference type="InterPro" id="IPR017972">
    <property type="entry name" value="Cyt_P450_CS"/>
</dbReference>
<evidence type="ECO:0000256" key="7">
    <source>
        <dbReference type="RuleBase" id="RU000461"/>
    </source>
</evidence>
<dbReference type="PANTHER" id="PTHR24305">
    <property type="entry name" value="CYTOCHROME P450"/>
    <property type="match status" value="1"/>
</dbReference>
<evidence type="ECO:0000256" key="5">
    <source>
        <dbReference type="ARBA" id="ARBA00023004"/>
    </source>
</evidence>
<evidence type="ECO:0000256" key="6">
    <source>
        <dbReference type="PIRSR" id="PIRSR602401-1"/>
    </source>
</evidence>
<evidence type="ECO:0000313" key="9">
    <source>
        <dbReference type="EMBL" id="CAF9919437.1"/>
    </source>
</evidence>
<evidence type="ECO:0000256" key="8">
    <source>
        <dbReference type="SAM" id="Phobius"/>
    </source>
</evidence>
<reference evidence="9" key="1">
    <citation type="submission" date="2021-03" db="EMBL/GenBank/DDBJ databases">
        <authorList>
            <person name="Tagirdzhanova G."/>
        </authorList>
    </citation>
    <scope>NUCLEOTIDE SEQUENCE</scope>
</reference>
<keyword evidence="7" id="KW-0503">Monooxygenase</keyword>
<dbReference type="PRINTS" id="PR00385">
    <property type="entry name" value="P450"/>
</dbReference>
<dbReference type="InterPro" id="IPR001128">
    <property type="entry name" value="Cyt_P450"/>
</dbReference>
<evidence type="ECO:0008006" key="11">
    <source>
        <dbReference type="Google" id="ProtNLM"/>
    </source>
</evidence>
<keyword evidence="7" id="KW-0560">Oxidoreductase</keyword>
<keyword evidence="10" id="KW-1185">Reference proteome</keyword>
<dbReference type="Proteomes" id="UP000664534">
    <property type="component" value="Unassembled WGS sequence"/>
</dbReference>
<dbReference type="GO" id="GO:0016705">
    <property type="term" value="F:oxidoreductase activity, acting on paired donors, with incorporation or reduction of molecular oxygen"/>
    <property type="evidence" value="ECO:0007669"/>
    <property type="project" value="InterPro"/>
</dbReference>
<dbReference type="AlphaFoldDB" id="A0A8H3F6G0"/>
<feature type="transmembrane region" description="Helical" evidence="8">
    <location>
        <begin position="12"/>
        <end position="36"/>
    </location>
</feature>
<dbReference type="EMBL" id="CAJPDT010000023">
    <property type="protein sequence ID" value="CAF9919437.1"/>
    <property type="molecule type" value="Genomic_DNA"/>
</dbReference>
<organism evidence="9 10">
    <name type="scientific">Imshaugia aleurites</name>
    <dbReference type="NCBI Taxonomy" id="172621"/>
    <lineage>
        <taxon>Eukaryota</taxon>
        <taxon>Fungi</taxon>
        <taxon>Dikarya</taxon>
        <taxon>Ascomycota</taxon>
        <taxon>Pezizomycotina</taxon>
        <taxon>Lecanoromycetes</taxon>
        <taxon>OSLEUM clade</taxon>
        <taxon>Lecanoromycetidae</taxon>
        <taxon>Lecanorales</taxon>
        <taxon>Lecanorineae</taxon>
        <taxon>Parmeliaceae</taxon>
        <taxon>Imshaugia</taxon>
    </lineage>
</organism>
<keyword evidence="8" id="KW-0472">Membrane</keyword>
<dbReference type="InterPro" id="IPR036396">
    <property type="entry name" value="Cyt_P450_sf"/>
</dbReference>
<dbReference type="InterPro" id="IPR050121">
    <property type="entry name" value="Cytochrome_P450_monoxygenase"/>
</dbReference>
<protein>
    <recommendedName>
        <fullName evidence="11">Cytochrome P450</fullName>
    </recommendedName>
</protein>
<evidence type="ECO:0000313" key="10">
    <source>
        <dbReference type="Proteomes" id="UP000664534"/>
    </source>
</evidence>
<keyword evidence="8" id="KW-1133">Transmembrane helix</keyword>
<dbReference type="GO" id="GO:0020037">
    <property type="term" value="F:heme binding"/>
    <property type="evidence" value="ECO:0007669"/>
    <property type="project" value="InterPro"/>
</dbReference>
<dbReference type="PANTHER" id="PTHR24305:SF210">
    <property type="entry name" value="CYTOCHROME P450 MONOOXYGENASE ASQL-RELATED"/>
    <property type="match status" value="1"/>
</dbReference>
<comment type="cofactor">
    <cofactor evidence="1 6">
        <name>heme</name>
        <dbReference type="ChEBI" id="CHEBI:30413"/>
    </cofactor>
</comment>
<evidence type="ECO:0000256" key="3">
    <source>
        <dbReference type="ARBA" id="ARBA00022617"/>
    </source>
</evidence>
<dbReference type="PRINTS" id="PR00463">
    <property type="entry name" value="EP450I"/>
</dbReference>
<dbReference type="InterPro" id="IPR002401">
    <property type="entry name" value="Cyt_P450_E_grp-I"/>
</dbReference>
<dbReference type="OrthoDB" id="1470350at2759"/>
<dbReference type="GO" id="GO:0005506">
    <property type="term" value="F:iron ion binding"/>
    <property type="evidence" value="ECO:0007669"/>
    <property type="project" value="InterPro"/>
</dbReference>
<evidence type="ECO:0000256" key="2">
    <source>
        <dbReference type="ARBA" id="ARBA00010617"/>
    </source>
</evidence>
<keyword evidence="8" id="KW-0812">Transmembrane</keyword>
<evidence type="ECO:0000256" key="1">
    <source>
        <dbReference type="ARBA" id="ARBA00001971"/>
    </source>
</evidence>
<comment type="caution">
    <text evidence="9">The sequence shown here is derived from an EMBL/GenBank/DDBJ whole genome shotgun (WGS) entry which is preliminary data.</text>
</comment>
<evidence type="ECO:0000256" key="4">
    <source>
        <dbReference type="ARBA" id="ARBA00022723"/>
    </source>
</evidence>
<comment type="similarity">
    <text evidence="2 7">Belongs to the cytochrome P450 family.</text>
</comment>